<accession>A0ABR0AWK9</accession>
<keyword evidence="2" id="KW-1185">Reference proteome</keyword>
<evidence type="ECO:0000313" key="2">
    <source>
        <dbReference type="Proteomes" id="UP001234178"/>
    </source>
</evidence>
<dbReference type="EMBL" id="JAOYFB010000039">
    <property type="protein sequence ID" value="KAK4029526.1"/>
    <property type="molecule type" value="Genomic_DNA"/>
</dbReference>
<organism evidence="1 2">
    <name type="scientific">Daphnia magna</name>
    <dbReference type="NCBI Taxonomy" id="35525"/>
    <lineage>
        <taxon>Eukaryota</taxon>
        <taxon>Metazoa</taxon>
        <taxon>Ecdysozoa</taxon>
        <taxon>Arthropoda</taxon>
        <taxon>Crustacea</taxon>
        <taxon>Branchiopoda</taxon>
        <taxon>Diplostraca</taxon>
        <taxon>Cladocera</taxon>
        <taxon>Anomopoda</taxon>
        <taxon>Daphniidae</taxon>
        <taxon>Daphnia</taxon>
    </lineage>
</organism>
<gene>
    <name evidence="1" type="ORF">OUZ56_022508</name>
</gene>
<reference evidence="1 2" key="1">
    <citation type="journal article" date="2023" name="Nucleic Acids Res.">
        <title>The hologenome of Daphnia magna reveals possible DNA methylation and microbiome-mediated evolution of the host genome.</title>
        <authorList>
            <person name="Chaturvedi A."/>
            <person name="Li X."/>
            <person name="Dhandapani V."/>
            <person name="Marshall H."/>
            <person name="Kissane S."/>
            <person name="Cuenca-Cambronero M."/>
            <person name="Asole G."/>
            <person name="Calvet F."/>
            <person name="Ruiz-Romero M."/>
            <person name="Marangio P."/>
            <person name="Guigo R."/>
            <person name="Rago D."/>
            <person name="Mirbahai L."/>
            <person name="Eastwood N."/>
            <person name="Colbourne J.K."/>
            <person name="Zhou J."/>
            <person name="Mallon E."/>
            <person name="Orsini L."/>
        </authorList>
    </citation>
    <scope>NUCLEOTIDE SEQUENCE [LARGE SCALE GENOMIC DNA]</scope>
    <source>
        <strain evidence="1">LRV0_1</strain>
    </source>
</reference>
<dbReference type="Proteomes" id="UP001234178">
    <property type="component" value="Unassembled WGS sequence"/>
</dbReference>
<evidence type="ECO:0000313" key="1">
    <source>
        <dbReference type="EMBL" id="KAK4029526.1"/>
    </source>
</evidence>
<comment type="caution">
    <text evidence="1">The sequence shown here is derived from an EMBL/GenBank/DDBJ whole genome shotgun (WGS) entry which is preliminary data.</text>
</comment>
<name>A0ABR0AWK9_9CRUS</name>
<protein>
    <submittedName>
        <fullName evidence="1">Uncharacterized protein</fullName>
    </submittedName>
</protein>
<sequence length="127" mass="14947">MFFITNGSFPTSKYFMAVLRLHHVVRDQQLSNTLSTIFRGWFRHLHSTLYFQHVQTGIRARIRSAQAFIPRESESEIFSIFYLVRYEYQKIVHMVDGAIPTFLVPSFIVTIHVKPSMETIHDLTNKI</sequence>
<proteinExistence type="predicted"/>